<evidence type="ECO:0000259" key="1">
    <source>
        <dbReference type="Pfam" id="PF01755"/>
    </source>
</evidence>
<reference evidence="2 3" key="1">
    <citation type="submission" date="2016-12" db="EMBL/GenBank/DDBJ databases">
        <title>Diversity of luminous bacteria.</title>
        <authorList>
            <person name="Yoshizawa S."/>
            <person name="Kogure K."/>
        </authorList>
    </citation>
    <scope>NUCLEOTIDE SEQUENCE [LARGE SCALE GENOMIC DNA]</scope>
    <source>
        <strain evidence="2 3">SA4-48</strain>
    </source>
</reference>
<dbReference type="CDD" id="cd06532">
    <property type="entry name" value="Glyco_transf_25"/>
    <property type="match status" value="1"/>
</dbReference>
<feature type="domain" description="Glycosyl transferase family 25" evidence="1">
    <location>
        <begin position="4"/>
        <end position="177"/>
    </location>
</feature>
<evidence type="ECO:0000313" key="3">
    <source>
        <dbReference type="Proteomes" id="UP000239007"/>
    </source>
</evidence>
<protein>
    <recommendedName>
        <fullName evidence="1">Glycosyl transferase family 25 domain-containing protein</fullName>
    </recommendedName>
</protein>
<dbReference type="EMBL" id="MSCH01000003">
    <property type="protein sequence ID" value="PQJ52402.1"/>
    <property type="molecule type" value="Genomic_DNA"/>
</dbReference>
<dbReference type="RefSeq" id="WP_105050861.1">
    <property type="nucleotide sequence ID" value="NZ_BMYG01000005.1"/>
</dbReference>
<evidence type="ECO:0000313" key="2">
    <source>
        <dbReference type="EMBL" id="PQJ52402.1"/>
    </source>
</evidence>
<dbReference type="OrthoDB" id="9816113at2"/>
<proteinExistence type="predicted"/>
<name>A0A2S7USE8_9GAMM</name>
<comment type="caution">
    <text evidence="2">The sequence shown here is derived from an EMBL/GenBank/DDBJ whole genome shotgun (WGS) entry which is preliminary data.</text>
</comment>
<sequence>MKFKVFLINLDKSTDRLELCKKELEKFGVEFERVAAVYGKDLSQQQVDDVYNADNNYKLYKKSLSLGEIGCYLSHITCWQKIIDESLDYAVILEDDFILSDSFKDFESLLTQLKNWDYIRLAFSSREVPALQRTEISDSYDLVKYEKTPINTLAQVVSNQGAIKLVANSQQIFRPVDVDFKHYWEKNINVLGIDPPLIKQQNSETSETSEISKIAAGKGRAEKSSTWRNIKYAISFYLKNRKQNNAKLNLSQFIKNN</sequence>
<organism evidence="2 3">
    <name type="scientific">Psychrosphaera saromensis</name>
    <dbReference type="NCBI Taxonomy" id="716813"/>
    <lineage>
        <taxon>Bacteria</taxon>
        <taxon>Pseudomonadati</taxon>
        <taxon>Pseudomonadota</taxon>
        <taxon>Gammaproteobacteria</taxon>
        <taxon>Alteromonadales</taxon>
        <taxon>Pseudoalteromonadaceae</taxon>
        <taxon>Psychrosphaera</taxon>
    </lineage>
</organism>
<keyword evidence="3" id="KW-1185">Reference proteome</keyword>
<dbReference type="AlphaFoldDB" id="A0A2S7USE8"/>
<dbReference type="Proteomes" id="UP000239007">
    <property type="component" value="Unassembled WGS sequence"/>
</dbReference>
<dbReference type="Pfam" id="PF01755">
    <property type="entry name" value="Glyco_transf_25"/>
    <property type="match status" value="1"/>
</dbReference>
<accession>A0A2S7USE8</accession>
<gene>
    <name evidence="2" type="ORF">BTO11_01200</name>
</gene>
<dbReference type="InterPro" id="IPR002654">
    <property type="entry name" value="Glyco_trans_25"/>
</dbReference>